<dbReference type="Gene3D" id="3.40.1280.10">
    <property type="match status" value="1"/>
</dbReference>
<dbReference type="SUPFAM" id="SSF75217">
    <property type="entry name" value="alpha/beta knot"/>
    <property type="match status" value="1"/>
</dbReference>
<accession>A0A6C1KKA4</accession>
<dbReference type="Pfam" id="PF00588">
    <property type="entry name" value="SpoU_methylase"/>
    <property type="match status" value="1"/>
</dbReference>
<protein>
    <submittedName>
        <fullName evidence="7">RNA methyltransferase</fullName>
    </submittedName>
</protein>
<dbReference type="Proteomes" id="UP000305131">
    <property type="component" value="Unassembled WGS sequence"/>
</dbReference>
<sequence>MPGAGTDSTKPWVAGGPVVILVEPQLGQNIGSAARAMGNFGLSRLRIVNPREGWPSEPARIFSAGADRILAEATLYPDLRSALVGVNYAFAATARERGMAKPVLGADAVAQEARSRLAGGEDVALVFGRERTGLYTEEVSLCDSILTLPVNPAFASLNLAMCVAVTGYEWFKAETGGALPFAPPDRSPLADKGDLLAFFDHLEGALEQSGFFRSPEKAPSTIRNLRNIFHRLGLTRQDLATLHGAVTALEEGRAGRDARKTIRIAEAAIHKTRKATKSKAPSASAEPPVPVPPEGEGD</sequence>
<reference evidence="7 8" key="1">
    <citation type="submission" date="2019-05" db="EMBL/GenBank/DDBJ databases">
        <authorList>
            <person name="Zhou X."/>
        </authorList>
    </citation>
    <scope>NUCLEOTIDE SEQUENCE [LARGE SCALE GENOMIC DNA]</scope>
    <source>
        <strain evidence="7 8">DSM 432</strain>
    </source>
</reference>
<dbReference type="InterPro" id="IPR029028">
    <property type="entry name" value="Alpha/beta_knot_MTases"/>
</dbReference>
<evidence type="ECO:0000313" key="7">
    <source>
        <dbReference type="EMBL" id="TLX43464.1"/>
    </source>
</evidence>
<comment type="similarity">
    <text evidence="1">Belongs to the class IV-like SAM-binding methyltransferase superfamily. RNA methyltransferase TrmH family.</text>
</comment>
<dbReference type="RefSeq" id="WP_138398386.1">
    <property type="nucleotide sequence ID" value="NZ_JBAFVI010000001.1"/>
</dbReference>
<dbReference type="GO" id="GO:0003723">
    <property type="term" value="F:RNA binding"/>
    <property type="evidence" value="ECO:0007669"/>
    <property type="project" value="InterPro"/>
</dbReference>
<name>A0A6C1KKA4_XANAU</name>
<dbReference type="PANTHER" id="PTHR42786:SF7">
    <property type="entry name" value="TRNA_RRNA METHYLTRANSFERASE SPOU TYPE DOMAIN-CONTAINING PROTEIN"/>
    <property type="match status" value="1"/>
</dbReference>
<proteinExistence type="inferred from homology"/>
<dbReference type="EMBL" id="VAUP01000015">
    <property type="protein sequence ID" value="TLX43464.1"/>
    <property type="molecule type" value="Genomic_DNA"/>
</dbReference>
<feature type="region of interest" description="Disordered" evidence="5">
    <location>
        <begin position="269"/>
        <end position="298"/>
    </location>
</feature>
<evidence type="ECO:0000256" key="5">
    <source>
        <dbReference type="SAM" id="MobiDB-lite"/>
    </source>
</evidence>
<comment type="caution">
    <text evidence="7">The sequence shown here is derived from an EMBL/GenBank/DDBJ whole genome shotgun (WGS) entry which is preliminary data.</text>
</comment>
<evidence type="ECO:0000256" key="4">
    <source>
        <dbReference type="ARBA" id="ARBA00022691"/>
    </source>
</evidence>
<dbReference type="AlphaFoldDB" id="A0A6C1KKA4"/>
<evidence type="ECO:0000259" key="6">
    <source>
        <dbReference type="Pfam" id="PF00588"/>
    </source>
</evidence>
<feature type="domain" description="tRNA/rRNA methyltransferase SpoU type" evidence="6">
    <location>
        <begin position="18"/>
        <end position="168"/>
    </location>
</feature>
<keyword evidence="2 7" id="KW-0489">Methyltransferase</keyword>
<gene>
    <name evidence="7" type="ORF">FBQ73_04870</name>
</gene>
<dbReference type="InterPro" id="IPR029026">
    <property type="entry name" value="tRNA_m1G_MTases_N"/>
</dbReference>
<evidence type="ECO:0000256" key="2">
    <source>
        <dbReference type="ARBA" id="ARBA00022603"/>
    </source>
</evidence>
<organism evidence="7 8">
    <name type="scientific">Xanthobacter autotrophicus</name>
    <dbReference type="NCBI Taxonomy" id="280"/>
    <lineage>
        <taxon>Bacteria</taxon>
        <taxon>Pseudomonadati</taxon>
        <taxon>Pseudomonadota</taxon>
        <taxon>Alphaproteobacteria</taxon>
        <taxon>Hyphomicrobiales</taxon>
        <taxon>Xanthobacteraceae</taxon>
        <taxon>Xanthobacter</taxon>
    </lineage>
</organism>
<dbReference type="GO" id="GO:0008173">
    <property type="term" value="F:RNA methyltransferase activity"/>
    <property type="evidence" value="ECO:0007669"/>
    <property type="project" value="InterPro"/>
</dbReference>
<feature type="compositionally biased region" description="Pro residues" evidence="5">
    <location>
        <begin position="287"/>
        <end position="298"/>
    </location>
</feature>
<dbReference type="GeneID" id="95772790"/>
<evidence type="ECO:0000313" key="8">
    <source>
        <dbReference type="Proteomes" id="UP000305131"/>
    </source>
</evidence>
<dbReference type="CDD" id="cd18093">
    <property type="entry name" value="SpoU-like_TrmJ"/>
    <property type="match status" value="1"/>
</dbReference>
<keyword evidence="4" id="KW-0949">S-adenosyl-L-methionine</keyword>
<dbReference type="OrthoDB" id="9806346at2"/>
<evidence type="ECO:0000256" key="3">
    <source>
        <dbReference type="ARBA" id="ARBA00022679"/>
    </source>
</evidence>
<dbReference type="GO" id="GO:0005829">
    <property type="term" value="C:cytosol"/>
    <property type="evidence" value="ECO:0007669"/>
    <property type="project" value="TreeGrafter"/>
</dbReference>
<dbReference type="GO" id="GO:0002128">
    <property type="term" value="P:tRNA nucleoside ribose methylation"/>
    <property type="evidence" value="ECO:0007669"/>
    <property type="project" value="TreeGrafter"/>
</dbReference>
<evidence type="ECO:0000256" key="1">
    <source>
        <dbReference type="ARBA" id="ARBA00007228"/>
    </source>
</evidence>
<dbReference type="InterPro" id="IPR001537">
    <property type="entry name" value="SpoU_MeTrfase"/>
</dbReference>
<dbReference type="Gene3D" id="1.10.8.590">
    <property type="match status" value="1"/>
</dbReference>
<keyword evidence="3 7" id="KW-0808">Transferase</keyword>
<dbReference type="InterPro" id="IPR004384">
    <property type="entry name" value="RNA_MeTrfase_TrmJ/LasT"/>
</dbReference>
<dbReference type="PANTHER" id="PTHR42786">
    <property type="entry name" value="TRNA/RRNA METHYLTRANSFERASE"/>
    <property type="match status" value="1"/>
</dbReference>